<evidence type="ECO:0000313" key="2">
    <source>
        <dbReference type="Proteomes" id="UP000821845"/>
    </source>
</evidence>
<evidence type="ECO:0000313" key="1">
    <source>
        <dbReference type="EMBL" id="KAH6941796.1"/>
    </source>
</evidence>
<name>A0ACB7T6Q5_HYAAI</name>
<comment type="caution">
    <text evidence="1">The sequence shown here is derived from an EMBL/GenBank/DDBJ whole genome shotgun (WGS) entry which is preliminary data.</text>
</comment>
<dbReference type="Proteomes" id="UP000821845">
    <property type="component" value="Chromosome 11"/>
</dbReference>
<sequence length="234" mass="25609">MEESEKALHEAFVTSKGGCDPLELLLMGGLLMYSTVLHSTLAQLPPIKALRKNIWFSASLAIFVQCVPFILSFTILKDCWACIVLTVVALALGIRLSQRLFFDQRPPANGKKPARRRCCKCSTMYMHSVEKDCNAVAATFSGCSSLFRSIAEGAPHDYPGLTSGRAQVILMTIFGILAVDFPTVPRHFAKTEKTGFSPMDLGVGAFVIIVAISSREAKNSLPAERYVVSVMCFH</sequence>
<protein>
    <submittedName>
        <fullName evidence="1">Uncharacterized protein</fullName>
    </submittedName>
</protein>
<organism evidence="1 2">
    <name type="scientific">Hyalomma asiaticum</name>
    <name type="common">Tick</name>
    <dbReference type="NCBI Taxonomy" id="266040"/>
    <lineage>
        <taxon>Eukaryota</taxon>
        <taxon>Metazoa</taxon>
        <taxon>Ecdysozoa</taxon>
        <taxon>Arthropoda</taxon>
        <taxon>Chelicerata</taxon>
        <taxon>Arachnida</taxon>
        <taxon>Acari</taxon>
        <taxon>Parasitiformes</taxon>
        <taxon>Ixodida</taxon>
        <taxon>Ixodoidea</taxon>
        <taxon>Ixodidae</taxon>
        <taxon>Hyalomminae</taxon>
        <taxon>Hyalomma</taxon>
    </lineage>
</organism>
<proteinExistence type="predicted"/>
<keyword evidence="2" id="KW-1185">Reference proteome</keyword>
<reference evidence="1" key="1">
    <citation type="submission" date="2020-05" db="EMBL/GenBank/DDBJ databases">
        <title>Large-scale comparative analyses of tick genomes elucidate their genetic diversity and vector capacities.</title>
        <authorList>
            <person name="Jia N."/>
            <person name="Wang J."/>
            <person name="Shi W."/>
            <person name="Du L."/>
            <person name="Sun Y."/>
            <person name="Zhan W."/>
            <person name="Jiang J."/>
            <person name="Wang Q."/>
            <person name="Zhang B."/>
            <person name="Ji P."/>
            <person name="Sakyi L.B."/>
            <person name="Cui X."/>
            <person name="Yuan T."/>
            <person name="Jiang B."/>
            <person name="Yang W."/>
            <person name="Lam T.T.-Y."/>
            <person name="Chang Q."/>
            <person name="Ding S."/>
            <person name="Wang X."/>
            <person name="Zhu J."/>
            <person name="Ruan X."/>
            <person name="Zhao L."/>
            <person name="Wei J."/>
            <person name="Que T."/>
            <person name="Du C."/>
            <person name="Cheng J."/>
            <person name="Dai P."/>
            <person name="Han X."/>
            <person name="Huang E."/>
            <person name="Gao Y."/>
            <person name="Liu J."/>
            <person name="Shao H."/>
            <person name="Ye R."/>
            <person name="Li L."/>
            <person name="Wei W."/>
            <person name="Wang X."/>
            <person name="Wang C."/>
            <person name="Yang T."/>
            <person name="Huo Q."/>
            <person name="Li W."/>
            <person name="Guo W."/>
            <person name="Chen H."/>
            <person name="Zhou L."/>
            <person name="Ni X."/>
            <person name="Tian J."/>
            <person name="Zhou Y."/>
            <person name="Sheng Y."/>
            <person name="Liu T."/>
            <person name="Pan Y."/>
            <person name="Xia L."/>
            <person name="Li J."/>
            <person name="Zhao F."/>
            <person name="Cao W."/>
        </authorList>
    </citation>
    <scope>NUCLEOTIDE SEQUENCE</scope>
    <source>
        <strain evidence="1">Hyas-2018</strain>
    </source>
</reference>
<accession>A0ACB7T6Q5</accession>
<gene>
    <name evidence="1" type="ORF">HPB50_023602</name>
</gene>
<dbReference type="EMBL" id="CM023491">
    <property type="protein sequence ID" value="KAH6941796.1"/>
    <property type="molecule type" value="Genomic_DNA"/>
</dbReference>